<reference evidence="11 12" key="1">
    <citation type="submission" date="2024-09" db="EMBL/GenBank/DDBJ databases">
        <title>Chromosome-scale assembly of Riccia sorocarpa.</title>
        <authorList>
            <person name="Paukszto L."/>
        </authorList>
    </citation>
    <scope>NUCLEOTIDE SEQUENCE [LARGE SCALE GENOMIC DNA]</scope>
    <source>
        <strain evidence="11">LP-2024</strain>
        <tissue evidence="11">Aerial parts of the thallus</tissue>
    </source>
</reference>
<evidence type="ECO:0000256" key="10">
    <source>
        <dbReference type="SAM" id="Phobius"/>
    </source>
</evidence>
<keyword evidence="8" id="KW-0407">Ion channel</keyword>
<dbReference type="Pfam" id="PF11744">
    <property type="entry name" value="ALMT"/>
    <property type="match status" value="1"/>
</dbReference>
<feature type="region of interest" description="Disordered" evidence="9">
    <location>
        <begin position="1"/>
        <end position="114"/>
    </location>
</feature>
<evidence type="ECO:0000256" key="8">
    <source>
        <dbReference type="ARBA" id="ARBA00023303"/>
    </source>
</evidence>
<feature type="compositionally biased region" description="Basic and acidic residues" evidence="9">
    <location>
        <begin position="561"/>
        <end position="573"/>
    </location>
</feature>
<evidence type="ECO:0000313" key="12">
    <source>
        <dbReference type="Proteomes" id="UP001633002"/>
    </source>
</evidence>
<comment type="similarity">
    <text evidence="2">Belongs to the aromatic acid exporter (TC 2.A.85) family.</text>
</comment>
<feature type="compositionally biased region" description="Basic and acidic residues" evidence="9">
    <location>
        <begin position="105"/>
        <end position="114"/>
    </location>
</feature>
<feature type="compositionally biased region" description="Low complexity" evidence="9">
    <location>
        <begin position="10"/>
        <end position="20"/>
    </location>
</feature>
<feature type="compositionally biased region" description="Basic residues" evidence="9">
    <location>
        <begin position="695"/>
        <end position="705"/>
    </location>
</feature>
<feature type="transmembrane region" description="Helical" evidence="10">
    <location>
        <begin position="255"/>
        <end position="273"/>
    </location>
</feature>
<proteinExistence type="inferred from homology"/>
<evidence type="ECO:0000313" key="11">
    <source>
        <dbReference type="EMBL" id="KAL3689256.1"/>
    </source>
</evidence>
<feature type="region of interest" description="Disordered" evidence="9">
    <location>
        <begin position="561"/>
        <end position="714"/>
    </location>
</feature>
<keyword evidence="6" id="KW-0406">Ion transport</keyword>
<dbReference type="AlphaFoldDB" id="A0ABD3HEJ3"/>
<evidence type="ECO:0000256" key="3">
    <source>
        <dbReference type="ARBA" id="ARBA00022448"/>
    </source>
</evidence>
<evidence type="ECO:0000256" key="4">
    <source>
        <dbReference type="ARBA" id="ARBA00022692"/>
    </source>
</evidence>
<evidence type="ECO:0000256" key="1">
    <source>
        <dbReference type="ARBA" id="ARBA00004141"/>
    </source>
</evidence>
<feature type="compositionally biased region" description="Polar residues" evidence="9">
    <location>
        <begin position="597"/>
        <end position="613"/>
    </location>
</feature>
<gene>
    <name evidence="11" type="ORF">R1sor_015565</name>
</gene>
<dbReference type="PANTHER" id="PTHR31086">
    <property type="entry name" value="ALUMINUM-ACTIVATED MALATE TRANSPORTER 10"/>
    <property type="match status" value="1"/>
</dbReference>
<dbReference type="InterPro" id="IPR020966">
    <property type="entry name" value="ALMT"/>
</dbReference>
<evidence type="ECO:0000256" key="5">
    <source>
        <dbReference type="ARBA" id="ARBA00022989"/>
    </source>
</evidence>
<dbReference type="GO" id="GO:0034220">
    <property type="term" value="P:monoatomic ion transmembrane transport"/>
    <property type="evidence" value="ECO:0007669"/>
    <property type="project" value="UniProtKB-KW"/>
</dbReference>
<keyword evidence="12" id="KW-1185">Reference proteome</keyword>
<feature type="compositionally biased region" description="Basic and acidic residues" evidence="9">
    <location>
        <begin position="630"/>
        <end position="643"/>
    </location>
</feature>
<keyword evidence="3" id="KW-0813">Transport</keyword>
<keyword evidence="5 10" id="KW-1133">Transmembrane helix</keyword>
<comment type="subcellular location">
    <subcellularLocation>
        <location evidence="1">Membrane</location>
        <topology evidence="1">Multi-pass membrane protein</topology>
    </subcellularLocation>
</comment>
<feature type="transmembrane region" description="Helical" evidence="10">
    <location>
        <begin position="199"/>
        <end position="215"/>
    </location>
</feature>
<dbReference type="GO" id="GO:0016020">
    <property type="term" value="C:membrane"/>
    <property type="evidence" value="ECO:0007669"/>
    <property type="project" value="UniProtKB-SubCell"/>
</dbReference>
<evidence type="ECO:0000256" key="2">
    <source>
        <dbReference type="ARBA" id="ARBA00007079"/>
    </source>
</evidence>
<comment type="caution">
    <text evidence="11">The sequence shown here is derived from an EMBL/GenBank/DDBJ whole genome shotgun (WGS) entry which is preliminary data.</text>
</comment>
<keyword evidence="4 10" id="KW-0812">Transmembrane</keyword>
<evidence type="ECO:0000256" key="9">
    <source>
        <dbReference type="SAM" id="MobiDB-lite"/>
    </source>
</evidence>
<keyword evidence="7 10" id="KW-0472">Membrane</keyword>
<organism evidence="11 12">
    <name type="scientific">Riccia sorocarpa</name>
    <dbReference type="NCBI Taxonomy" id="122646"/>
    <lineage>
        <taxon>Eukaryota</taxon>
        <taxon>Viridiplantae</taxon>
        <taxon>Streptophyta</taxon>
        <taxon>Embryophyta</taxon>
        <taxon>Marchantiophyta</taxon>
        <taxon>Marchantiopsida</taxon>
        <taxon>Marchantiidae</taxon>
        <taxon>Marchantiales</taxon>
        <taxon>Ricciaceae</taxon>
        <taxon>Riccia</taxon>
    </lineage>
</organism>
<feature type="transmembrane region" description="Helical" evidence="10">
    <location>
        <begin position="311"/>
        <end position="332"/>
    </location>
</feature>
<evidence type="ECO:0008006" key="13">
    <source>
        <dbReference type="Google" id="ProtNLM"/>
    </source>
</evidence>
<evidence type="ECO:0000256" key="6">
    <source>
        <dbReference type="ARBA" id="ARBA00023065"/>
    </source>
</evidence>
<feature type="compositionally biased region" description="Acidic residues" evidence="9">
    <location>
        <begin position="86"/>
        <end position="96"/>
    </location>
</feature>
<evidence type="ECO:0000256" key="7">
    <source>
        <dbReference type="ARBA" id="ARBA00023136"/>
    </source>
</evidence>
<dbReference type="Proteomes" id="UP001633002">
    <property type="component" value="Unassembled WGS sequence"/>
</dbReference>
<accession>A0ABD3HEJ3</accession>
<sequence length="771" mass="86076">MAAGKKEDSSSSQLEEPLLSKGDERFTFPPSLREGPSVTLDVGAIQGAISSRTNSLRENDDAGRNTPNVPNNPRHFRSNSSRSRFEEEDSDDEEGNGTDVSAQKKKVDMQEKIRKSRIKRELRNPIQNKSFVKRAAHTAANEPIYFLKSMLLGLVMWPVWAREAMASQMNLTITSLKSGFTAGLASIICVVKFPPPYDELSSIAIWTVVTIGLLYEGNIGLSLSKGVNRVAGTLAAGAVAVFLTQLKPGVPSSIYPYYVVCCVFLGGFTFRFLKGIPPLKDQWGYAFTVATIAFHILLLSTYLHPEKVTLPLLRFCMILLGFFLASIINLAIKPVYAGDSLHKLVAKNFDTAADVLERCVTEYANYRILDHVPDILSGRSVDDKIHQSYHEIVMSGSDIDKLLGAVTWEPCHGAFFTGYPWHLYDDITDYLRYTLYDVIALDSCLRASIQAPKDLRNLFSEEMIQIAAECSKVLHMLGESMRTMTAFPANDVLQKAEEGAIKLQSKIYIHTHLLLGQGAAQSPRYPFYVASSAAGRNIEDYENFDPNDPWATYEAERLALDEEQREKPQRYVRSETGNGQPSPADDERTTQRHPRNYSESCRQLSENEQEVSPSYQDSSNVSRSSSMARSQRDPVEAEDREPSRQTPLNRTEDTEGTFEGIQVDSGLPNGDHALPKQSAKSVTPNLSELKQTSKGWRRNFRRRRSKLGDSDDGAEERISALSLVKFASLLIEVVVKMNYVVTAVVELGEAARFKVPMYDTCDEPSLRDEIL</sequence>
<feature type="transmembrane region" description="Helical" evidence="10">
    <location>
        <begin position="144"/>
        <end position="161"/>
    </location>
</feature>
<feature type="transmembrane region" description="Helical" evidence="10">
    <location>
        <begin position="285"/>
        <end position="305"/>
    </location>
</feature>
<feature type="compositionally biased region" description="Low complexity" evidence="9">
    <location>
        <begin position="614"/>
        <end position="629"/>
    </location>
</feature>
<feature type="compositionally biased region" description="Polar residues" evidence="9">
    <location>
        <begin position="678"/>
        <end position="694"/>
    </location>
</feature>
<protein>
    <recommendedName>
        <fullName evidence="13">Aluminum-activated malate transporter</fullName>
    </recommendedName>
</protein>
<name>A0ABD3HEJ3_9MARC</name>
<dbReference type="EMBL" id="JBJQOH010000004">
    <property type="protein sequence ID" value="KAL3689256.1"/>
    <property type="molecule type" value="Genomic_DNA"/>
</dbReference>